<keyword evidence="2 5" id="KW-0812">Transmembrane</keyword>
<dbReference type="AlphaFoldDB" id="A0AAQ3QLS2"/>
<dbReference type="PANTHER" id="PTHR23510:SF65">
    <property type="entry name" value="SPX DOMAIN-CONTAINING MEMBRANE PROTEIN OS09G0521800"/>
    <property type="match status" value="1"/>
</dbReference>
<dbReference type="EMBL" id="CP136897">
    <property type="protein sequence ID" value="WOL17406.1"/>
    <property type="molecule type" value="Genomic_DNA"/>
</dbReference>
<dbReference type="InterPro" id="IPR036259">
    <property type="entry name" value="MFS_trans_sf"/>
</dbReference>
<evidence type="ECO:0000256" key="4">
    <source>
        <dbReference type="ARBA" id="ARBA00023136"/>
    </source>
</evidence>
<proteinExistence type="predicted"/>
<dbReference type="PANTHER" id="PTHR23510">
    <property type="entry name" value="INNER MEMBRANE TRANSPORT PROTEIN YAJR"/>
    <property type="match status" value="1"/>
</dbReference>
<dbReference type="GO" id="GO:0016020">
    <property type="term" value="C:membrane"/>
    <property type="evidence" value="ECO:0007669"/>
    <property type="project" value="UniProtKB-SubCell"/>
</dbReference>
<reference evidence="6 7" key="1">
    <citation type="submission" date="2023-10" db="EMBL/GenBank/DDBJ databases">
        <title>Chromosome-scale genome assembly provides insights into flower coloration mechanisms of Canna indica.</title>
        <authorList>
            <person name="Li C."/>
        </authorList>
    </citation>
    <scope>NUCLEOTIDE SEQUENCE [LARGE SCALE GENOMIC DNA]</scope>
    <source>
        <tissue evidence="6">Flower</tissue>
    </source>
</reference>
<feature type="transmembrane region" description="Helical" evidence="5">
    <location>
        <begin position="363"/>
        <end position="389"/>
    </location>
</feature>
<comment type="subcellular location">
    <subcellularLocation>
        <location evidence="1">Membrane</location>
        <topology evidence="1">Multi-pass membrane protein</topology>
    </subcellularLocation>
</comment>
<evidence type="ECO:0000256" key="1">
    <source>
        <dbReference type="ARBA" id="ARBA00004141"/>
    </source>
</evidence>
<keyword evidence="4 5" id="KW-0472">Membrane</keyword>
<feature type="transmembrane region" description="Helical" evidence="5">
    <location>
        <begin position="332"/>
        <end position="351"/>
    </location>
</feature>
<evidence type="ECO:0000256" key="2">
    <source>
        <dbReference type="ARBA" id="ARBA00022692"/>
    </source>
</evidence>
<dbReference type="Gene3D" id="1.20.1250.20">
    <property type="entry name" value="MFS general substrate transporter like domains"/>
    <property type="match status" value="1"/>
</dbReference>
<protein>
    <submittedName>
        <fullName evidence="6">Uncharacterized protein</fullName>
    </submittedName>
</protein>
<feature type="transmembrane region" description="Helical" evidence="5">
    <location>
        <begin position="309"/>
        <end position="326"/>
    </location>
</feature>
<feature type="transmembrane region" description="Helical" evidence="5">
    <location>
        <begin position="244"/>
        <end position="262"/>
    </location>
</feature>
<keyword evidence="3 5" id="KW-1133">Transmembrane helix</keyword>
<keyword evidence="7" id="KW-1185">Reference proteome</keyword>
<accession>A0AAQ3QLS2</accession>
<evidence type="ECO:0000256" key="3">
    <source>
        <dbReference type="ARBA" id="ARBA00022989"/>
    </source>
</evidence>
<evidence type="ECO:0000313" key="7">
    <source>
        <dbReference type="Proteomes" id="UP001327560"/>
    </source>
</evidence>
<gene>
    <name evidence="6" type="ORF">Cni_G26198</name>
</gene>
<evidence type="ECO:0000256" key="5">
    <source>
        <dbReference type="SAM" id="Phobius"/>
    </source>
</evidence>
<dbReference type="InterPro" id="IPR051068">
    <property type="entry name" value="MFS_Domain-Containing_Protein"/>
</dbReference>
<name>A0AAQ3QLS2_9LILI</name>
<feature type="transmembrane region" description="Helical" evidence="5">
    <location>
        <begin position="274"/>
        <end position="297"/>
    </location>
</feature>
<evidence type="ECO:0000313" key="6">
    <source>
        <dbReference type="EMBL" id="WOL17406.1"/>
    </source>
</evidence>
<dbReference type="Proteomes" id="UP001327560">
    <property type="component" value="Chromosome 8"/>
</dbReference>
<organism evidence="6 7">
    <name type="scientific">Canna indica</name>
    <name type="common">Indian-shot</name>
    <dbReference type="NCBI Taxonomy" id="4628"/>
    <lineage>
        <taxon>Eukaryota</taxon>
        <taxon>Viridiplantae</taxon>
        <taxon>Streptophyta</taxon>
        <taxon>Embryophyta</taxon>
        <taxon>Tracheophyta</taxon>
        <taxon>Spermatophyta</taxon>
        <taxon>Magnoliopsida</taxon>
        <taxon>Liliopsida</taxon>
        <taxon>Zingiberales</taxon>
        <taxon>Cannaceae</taxon>
        <taxon>Canna</taxon>
    </lineage>
</organism>
<dbReference type="SUPFAM" id="SSF103473">
    <property type="entry name" value="MFS general substrate transporter"/>
    <property type="match status" value="1"/>
</dbReference>
<sequence>MISPLDVFSARRYLLSCRLLHLTIHPVVPSSSFDDPSCRLLRSIPPARLLHSNQSSSSVDSEKDWGISLLDQKVSESGTNEDGSTWYRESGEELGDNGYRCHWAEMGGKSPDGSSEWKETWWEKSDWTGYKELGAEKSGKNAEGDSWWETWKEGIAAVDGALSRNLADLQEREGSYLSIYDQPSTSLVAQDPIISLIHASVDKLTHSTNFLQYLGQHALIVQADAPTSEEADQVADEKYHFMSLLLNLASTYLYMVNTYIIVPTADDYSVSLGAAATVCGVVIGSMAVAQVFSSIYFIAWSNKSYFRPLVFRSTMLVLGNILYALAYNLDSLTILLIGSLLCGMGSARVVNRRYISDCVPLKICMQASAGFVSASALGMACGPALAGLLQTNF</sequence>